<organism evidence="1">
    <name type="scientific">Glycine max</name>
    <name type="common">Soybean</name>
    <name type="synonym">Glycine hispida</name>
    <dbReference type="NCBI Taxonomy" id="3847"/>
    <lineage>
        <taxon>Eukaryota</taxon>
        <taxon>Viridiplantae</taxon>
        <taxon>Streptophyta</taxon>
        <taxon>Embryophyta</taxon>
        <taxon>Tracheophyta</taxon>
        <taxon>Spermatophyta</taxon>
        <taxon>Magnoliopsida</taxon>
        <taxon>eudicotyledons</taxon>
        <taxon>Gunneridae</taxon>
        <taxon>Pentapetalae</taxon>
        <taxon>rosids</taxon>
        <taxon>fabids</taxon>
        <taxon>Fabales</taxon>
        <taxon>Fabaceae</taxon>
        <taxon>Papilionoideae</taxon>
        <taxon>50 kb inversion clade</taxon>
        <taxon>NPAAA clade</taxon>
        <taxon>indigoferoid/millettioid clade</taxon>
        <taxon>Phaseoleae</taxon>
        <taxon>Glycine</taxon>
        <taxon>Glycine subgen. Soja</taxon>
    </lineage>
</organism>
<name>A0A0R0KIA7_SOYBN</name>
<evidence type="ECO:0000313" key="1">
    <source>
        <dbReference type="EMBL" id="KRH64937.1"/>
    </source>
</evidence>
<protein>
    <submittedName>
        <fullName evidence="1 2">Uncharacterized protein</fullName>
    </submittedName>
</protein>
<reference evidence="1" key="3">
    <citation type="submission" date="2018-07" db="EMBL/GenBank/DDBJ databases">
        <title>WGS assembly of Glycine max.</title>
        <authorList>
            <person name="Schmutz J."/>
            <person name="Cannon S."/>
            <person name="Schlueter J."/>
            <person name="Ma J."/>
            <person name="Mitros T."/>
            <person name="Nelson W."/>
            <person name="Hyten D."/>
            <person name="Song Q."/>
            <person name="Thelen J."/>
            <person name="Cheng J."/>
            <person name="Xu D."/>
            <person name="Hellsten U."/>
            <person name="May G."/>
            <person name="Yu Y."/>
            <person name="Sakurai T."/>
            <person name="Umezawa T."/>
            <person name="Bhattacharyya M."/>
            <person name="Sandhu D."/>
            <person name="Valliyodan B."/>
            <person name="Lindquist E."/>
            <person name="Peto M."/>
            <person name="Grant D."/>
            <person name="Shu S."/>
            <person name="Goodstein D."/>
            <person name="Barry K."/>
            <person name="Futrell-Griggs M."/>
            <person name="Abernathy B."/>
            <person name="Du J."/>
            <person name="Tian Z."/>
            <person name="Zhu L."/>
            <person name="Gill N."/>
            <person name="Joshi T."/>
            <person name="Libault M."/>
            <person name="Sethuraman A."/>
            <person name="Zhang X."/>
            <person name="Shinozaki K."/>
            <person name="Nguyen H."/>
            <person name="Wing R."/>
            <person name="Cregan P."/>
            <person name="Specht J."/>
            <person name="Grimwood J."/>
            <person name="Rokhsar D."/>
            <person name="Stacey G."/>
            <person name="Shoemaker R."/>
            <person name="Jackson S."/>
        </authorList>
    </citation>
    <scope>NUCLEOTIDE SEQUENCE</scope>
    <source>
        <tissue evidence="1">Callus</tissue>
    </source>
</reference>
<evidence type="ECO:0000313" key="3">
    <source>
        <dbReference type="Proteomes" id="UP000008827"/>
    </source>
</evidence>
<reference evidence="1 2" key="1">
    <citation type="journal article" date="2010" name="Nature">
        <title>Genome sequence of the palaeopolyploid soybean.</title>
        <authorList>
            <person name="Schmutz J."/>
            <person name="Cannon S.B."/>
            <person name="Schlueter J."/>
            <person name="Ma J."/>
            <person name="Mitros T."/>
            <person name="Nelson W."/>
            <person name="Hyten D.L."/>
            <person name="Song Q."/>
            <person name="Thelen J.J."/>
            <person name="Cheng J."/>
            <person name="Xu D."/>
            <person name="Hellsten U."/>
            <person name="May G.D."/>
            <person name="Yu Y."/>
            <person name="Sakurai T."/>
            <person name="Umezawa T."/>
            <person name="Bhattacharyya M.K."/>
            <person name="Sandhu D."/>
            <person name="Valliyodan B."/>
            <person name="Lindquist E."/>
            <person name="Peto M."/>
            <person name="Grant D."/>
            <person name="Shu S."/>
            <person name="Goodstein D."/>
            <person name="Barry K."/>
            <person name="Futrell-Griggs M."/>
            <person name="Abernathy B."/>
            <person name="Du J."/>
            <person name="Tian Z."/>
            <person name="Zhu L."/>
            <person name="Gill N."/>
            <person name="Joshi T."/>
            <person name="Libault M."/>
            <person name="Sethuraman A."/>
            <person name="Zhang X.-C."/>
            <person name="Shinozaki K."/>
            <person name="Nguyen H.T."/>
            <person name="Wing R.A."/>
            <person name="Cregan P."/>
            <person name="Specht J."/>
            <person name="Grimwood J."/>
            <person name="Rokhsar D."/>
            <person name="Stacey G."/>
            <person name="Shoemaker R.C."/>
            <person name="Jackson S.A."/>
        </authorList>
    </citation>
    <scope>NUCLEOTIDE SEQUENCE</scope>
    <source>
        <strain evidence="2">cv. Williams 82</strain>
        <tissue evidence="1">Callus</tissue>
    </source>
</reference>
<sequence>MVSINVASTSTMSFVPNPPQANFAQQQHSRPLSVNQKQYQNTSQMIHLSFRTTMVVVVATLAVEDVMVEKDVKIFSVTSVRSLVIIMPTVGIGPQLPVKYVQSN</sequence>
<dbReference type="Gramene" id="KRH64937">
    <property type="protein sequence ID" value="KRH64937"/>
    <property type="gene ID" value="GLYMA_03G005100"/>
</dbReference>
<dbReference type="Proteomes" id="UP000008827">
    <property type="component" value="Chromosome 3"/>
</dbReference>
<dbReference type="EMBL" id="CM000836">
    <property type="protein sequence ID" value="KRH64937.1"/>
    <property type="molecule type" value="Genomic_DNA"/>
</dbReference>
<evidence type="ECO:0000313" key="2">
    <source>
        <dbReference type="EnsemblPlants" id="KRH64937"/>
    </source>
</evidence>
<keyword evidence="3" id="KW-1185">Reference proteome</keyword>
<dbReference type="InParanoid" id="A0A0R0KIA7"/>
<dbReference type="AlphaFoldDB" id="A0A0R0KIA7"/>
<dbReference type="EnsemblPlants" id="KRH64937">
    <property type="protein sequence ID" value="KRH64937"/>
    <property type="gene ID" value="GLYMA_03G005100"/>
</dbReference>
<reference evidence="2" key="2">
    <citation type="submission" date="2018-02" db="UniProtKB">
        <authorList>
            <consortium name="EnsemblPlants"/>
        </authorList>
    </citation>
    <scope>IDENTIFICATION</scope>
    <source>
        <strain evidence="2">Williams 82</strain>
    </source>
</reference>
<accession>A0A0R0KIA7</accession>
<gene>
    <name evidence="1" type="ORF">GLYMA_03G005100</name>
</gene>
<proteinExistence type="predicted"/>